<name>A0A5B7GN05_PORTR</name>
<reference evidence="2 3" key="1">
    <citation type="submission" date="2019-05" db="EMBL/GenBank/DDBJ databases">
        <title>Another draft genome of Portunus trituberculatus and its Hox gene families provides insights of decapod evolution.</title>
        <authorList>
            <person name="Jeong J.-H."/>
            <person name="Song I."/>
            <person name="Kim S."/>
            <person name="Choi T."/>
            <person name="Kim D."/>
            <person name="Ryu S."/>
            <person name="Kim W."/>
        </authorList>
    </citation>
    <scope>NUCLEOTIDE SEQUENCE [LARGE SCALE GENOMIC DNA]</scope>
    <source>
        <tissue evidence="2">Muscle</tissue>
    </source>
</reference>
<evidence type="ECO:0000313" key="3">
    <source>
        <dbReference type="Proteomes" id="UP000324222"/>
    </source>
</evidence>
<dbReference type="Proteomes" id="UP000324222">
    <property type="component" value="Unassembled WGS sequence"/>
</dbReference>
<keyword evidence="3" id="KW-1185">Reference proteome</keyword>
<proteinExistence type="predicted"/>
<feature type="compositionally biased region" description="Basic residues" evidence="1">
    <location>
        <begin position="40"/>
        <end position="51"/>
    </location>
</feature>
<dbReference type="AlphaFoldDB" id="A0A5B7GN05"/>
<dbReference type="EMBL" id="VSRR010016061">
    <property type="protein sequence ID" value="MPC58876.1"/>
    <property type="molecule type" value="Genomic_DNA"/>
</dbReference>
<evidence type="ECO:0000256" key="1">
    <source>
        <dbReference type="SAM" id="MobiDB-lite"/>
    </source>
</evidence>
<evidence type="ECO:0000313" key="2">
    <source>
        <dbReference type="EMBL" id="MPC58876.1"/>
    </source>
</evidence>
<comment type="caution">
    <text evidence="2">The sequence shown here is derived from an EMBL/GenBank/DDBJ whole genome shotgun (WGS) entry which is preliminary data.</text>
</comment>
<accession>A0A5B7GN05</accession>
<gene>
    <name evidence="2" type="ORF">E2C01_052886</name>
</gene>
<organism evidence="2 3">
    <name type="scientific">Portunus trituberculatus</name>
    <name type="common">Swimming crab</name>
    <name type="synonym">Neptunus trituberculatus</name>
    <dbReference type="NCBI Taxonomy" id="210409"/>
    <lineage>
        <taxon>Eukaryota</taxon>
        <taxon>Metazoa</taxon>
        <taxon>Ecdysozoa</taxon>
        <taxon>Arthropoda</taxon>
        <taxon>Crustacea</taxon>
        <taxon>Multicrustacea</taxon>
        <taxon>Malacostraca</taxon>
        <taxon>Eumalacostraca</taxon>
        <taxon>Eucarida</taxon>
        <taxon>Decapoda</taxon>
        <taxon>Pleocyemata</taxon>
        <taxon>Brachyura</taxon>
        <taxon>Eubrachyura</taxon>
        <taxon>Portunoidea</taxon>
        <taxon>Portunidae</taxon>
        <taxon>Portuninae</taxon>
        <taxon>Portunus</taxon>
    </lineage>
</organism>
<protein>
    <submittedName>
        <fullName evidence="2">Uncharacterized protein</fullName>
    </submittedName>
</protein>
<feature type="region of interest" description="Disordered" evidence="1">
    <location>
        <begin position="19"/>
        <end position="51"/>
    </location>
</feature>
<sequence length="71" mass="7813">MSSVGVECLEVLALGQPSLSDASQAAPSQPRHAPTLITHSLRRPPKSRRHTQPFAMITVRLNLCTFTHTHK</sequence>